<proteinExistence type="predicted"/>
<dbReference type="EMBL" id="CP003098">
    <property type="protein sequence ID" value="AET33504.1"/>
    <property type="molecule type" value="Genomic_DNA"/>
</dbReference>
<feature type="domain" description="PIN" evidence="1">
    <location>
        <begin position="2"/>
        <end position="120"/>
    </location>
</feature>
<dbReference type="AlphaFoldDB" id="G7VAS6"/>
<dbReference type="InterPro" id="IPR002716">
    <property type="entry name" value="PIN_dom"/>
</dbReference>
<dbReference type="OrthoDB" id="147402at2157"/>
<dbReference type="Pfam" id="PF01850">
    <property type="entry name" value="PIN"/>
    <property type="match status" value="1"/>
</dbReference>
<evidence type="ECO:0000313" key="3">
    <source>
        <dbReference type="Proteomes" id="UP000005867"/>
    </source>
</evidence>
<name>G7VAS6_9CREN</name>
<dbReference type="InterPro" id="IPR029060">
    <property type="entry name" value="PIN-like_dom_sf"/>
</dbReference>
<dbReference type="GeneID" id="11596601"/>
<sequence length="131" mass="15064">MYLIDANVFLEVLFKRQRWADSLRFLERVKRGEVGAYVLQFDLHGISAILEKPELVKIFLGEVSTWRGLEVVRSDLADEVRAAEVAEGVGLDFDDGLHYFYAKRLGLRLVSFDKDFDKTDLERVEPGEVVQ</sequence>
<dbReference type="KEGG" id="pyr:P186_2112"/>
<dbReference type="RefSeq" id="WP_014289329.1">
    <property type="nucleotide sequence ID" value="NC_016645.1"/>
</dbReference>
<keyword evidence="3" id="KW-1185">Reference proteome</keyword>
<dbReference type="BioCyc" id="PSP1104324:GJSN-2062-MONOMER"/>
<evidence type="ECO:0000313" key="2">
    <source>
        <dbReference type="EMBL" id="AET33504.1"/>
    </source>
</evidence>
<dbReference type="Proteomes" id="UP000005867">
    <property type="component" value="Chromosome"/>
</dbReference>
<dbReference type="Gene3D" id="3.40.50.1010">
    <property type="entry name" value="5'-nuclease"/>
    <property type="match status" value="1"/>
</dbReference>
<reference evidence="2 3" key="1">
    <citation type="journal article" date="2012" name="J. Bacteriol.">
        <title>Complete genome sequence of strain 1860, a crenarchaeon of the genus pyrobaculum able to grow with various electron acceptors.</title>
        <authorList>
            <person name="Mardanov A.V."/>
            <person name="Gumerov V.M."/>
            <person name="Slobodkina G.B."/>
            <person name="Beletsky A.V."/>
            <person name="Bonch-Osmolovskaya E.A."/>
            <person name="Ravin N.V."/>
            <person name="Skryabin K.G."/>
        </authorList>
    </citation>
    <scope>NUCLEOTIDE SEQUENCE [LARGE SCALE GENOMIC DNA]</scope>
    <source>
        <strain evidence="2 3">1860</strain>
    </source>
</reference>
<accession>G7VAS6</accession>
<gene>
    <name evidence="2" type="ORF">P186_2112</name>
</gene>
<dbReference type="HOGENOM" id="CLU_155940_0_0_2"/>
<dbReference type="SUPFAM" id="SSF88723">
    <property type="entry name" value="PIN domain-like"/>
    <property type="match status" value="1"/>
</dbReference>
<dbReference type="CDD" id="cd09854">
    <property type="entry name" value="PIN_VapC-like"/>
    <property type="match status" value="1"/>
</dbReference>
<organism evidence="2 3">
    <name type="scientific">Pyrobaculum ferrireducens</name>
    <dbReference type="NCBI Taxonomy" id="1104324"/>
    <lineage>
        <taxon>Archaea</taxon>
        <taxon>Thermoproteota</taxon>
        <taxon>Thermoprotei</taxon>
        <taxon>Thermoproteales</taxon>
        <taxon>Thermoproteaceae</taxon>
        <taxon>Pyrobaculum</taxon>
    </lineage>
</organism>
<evidence type="ECO:0000259" key="1">
    <source>
        <dbReference type="Pfam" id="PF01850"/>
    </source>
</evidence>
<protein>
    <recommendedName>
        <fullName evidence="1">PIN domain-containing protein</fullName>
    </recommendedName>
</protein>
<dbReference type="eggNOG" id="arCOG05297">
    <property type="taxonomic scope" value="Archaea"/>
</dbReference>